<evidence type="ECO:0000256" key="2">
    <source>
        <dbReference type="SAM" id="MobiDB-lite"/>
    </source>
</evidence>
<dbReference type="AlphaFoldDB" id="A0A4Q8L270"/>
<name>A0A4Q8L270_9STRE</name>
<feature type="compositionally biased region" description="Basic and acidic residues" evidence="2">
    <location>
        <begin position="188"/>
        <end position="210"/>
    </location>
</feature>
<dbReference type="Gene3D" id="3.50.4.20">
    <property type="match status" value="1"/>
</dbReference>
<dbReference type="Pfam" id="PF06265">
    <property type="entry name" value="YutD-like"/>
    <property type="match status" value="1"/>
</dbReference>
<evidence type="ECO:0000313" key="3">
    <source>
        <dbReference type="EMBL" id="TAA14100.1"/>
    </source>
</evidence>
<feature type="compositionally biased region" description="Basic and acidic residues" evidence="2">
    <location>
        <begin position="141"/>
        <end position="160"/>
    </location>
</feature>
<reference evidence="3 4" key="1">
    <citation type="submission" date="2019-02" db="EMBL/GenBank/DDBJ databases">
        <title>First genome of the species Streptococcus parasuis.</title>
        <authorList>
            <person name="Stevens M.J.A."/>
            <person name="Stephan R."/>
        </authorList>
    </citation>
    <scope>NUCLEOTIDE SEQUENCE [LARGE SCALE GENOMIC DNA]</scope>
    <source>
        <strain evidence="3 4">4253</strain>
    </source>
</reference>
<dbReference type="OrthoDB" id="1650379at2"/>
<dbReference type="InterPro" id="IPR009370">
    <property type="entry name" value="YutD-like"/>
</dbReference>
<dbReference type="Proteomes" id="UP000291525">
    <property type="component" value="Unassembled WGS sequence"/>
</dbReference>
<evidence type="ECO:0000313" key="4">
    <source>
        <dbReference type="Proteomes" id="UP000291525"/>
    </source>
</evidence>
<keyword evidence="1" id="KW-1015">Disulfide bond</keyword>
<feature type="disulfide bond" evidence="1">
    <location>
        <begin position="101"/>
        <end position="105"/>
    </location>
</feature>
<evidence type="ECO:0000256" key="1">
    <source>
        <dbReference type="PIRSR" id="PIRSR012565-1"/>
    </source>
</evidence>
<dbReference type="EMBL" id="SHGT01000013">
    <property type="protein sequence ID" value="TAA14100.1"/>
    <property type="molecule type" value="Genomic_DNA"/>
</dbReference>
<dbReference type="PIRSF" id="PIRSF012565">
    <property type="entry name" value="DUF1027"/>
    <property type="match status" value="1"/>
</dbReference>
<gene>
    <name evidence="3" type="ORF">EXW74_03435</name>
</gene>
<feature type="compositionally biased region" description="Polar residues" evidence="2">
    <location>
        <begin position="174"/>
        <end position="187"/>
    </location>
</feature>
<organism evidence="3 4">
    <name type="scientific">Streptococcus parasuis</name>
    <dbReference type="NCBI Taxonomy" id="1501662"/>
    <lineage>
        <taxon>Bacteria</taxon>
        <taxon>Bacillati</taxon>
        <taxon>Bacillota</taxon>
        <taxon>Bacilli</taxon>
        <taxon>Lactobacillales</taxon>
        <taxon>Streptococcaceae</taxon>
        <taxon>Streptococcus</taxon>
    </lineage>
</organism>
<dbReference type="InterPro" id="IPR038141">
    <property type="entry name" value="YutD-like_sf"/>
</dbReference>
<sequence length="217" mass="25791">MKKEISPEMYNYNKFPGPSFARVGNKVVSENIELNVVDNFKDAFDQTAFGQRFSPLMLKFDYIVGDWGNEQLRLKGFYRDEKPVKSDLKIGRLDDYLTEYCNFGCAYFVLENPNPQELEEEPEEKTSRKRHRSRNRNRQKQRTEELVSKDKKVIRNEPKRSKSTSDTSKEQSRHFTVNNNKPSTGKQQKQERAQKYDKKQHHREMNEAKRGFVIRQK</sequence>
<feature type="region of interest" description="Disordered" evidence="2">
    <location>
        <begin position="116"/>
        <end position="217"/>
    </location>
</feature>
<comment type="caution">
    <text evidence="3">The sequence shown here is derived from an EMBL/GenBank/DDBJ whole genome shotgun (WGS) entry which is preliminary data.</text>
</comment>
<dbReference type="RefSeq" id="WP_130554726.1">
    <property type="nucleotide sequence ID" value="NZ_SHGT01000013.1"/>
</dbReference>
<feature type="compositionally biased region" description="Basic residues" evidence="2">
    <location>
        <begin position="127"/>
        <end position="140"/>
    </location>
</feature>
<proteinExistence type="predicted"/>
<accession>A0A4Q8L270</accession>
<protein>
    <submittedName>
        <fullName evidence="3">DUF1027 domain-containing protein</fullName>
    </submittedName>
</protein>